<dbReference type="EMBL" id="AP026866">
    <property type="protein sequence ID" value="BDS05108.1"/>
    <property type="molecule type" value="Genomic_DNA"/>
</dbReference>
<feature type="domain" description="Protein SirB1 N-terminal" evidence="2">
    <location>
        <begin position="110"/>
        <end position="222"/>
    </location>
</feature>
<evidence type="ECO:0000256" key="1">
    <source>
        <dbReference type="ARBA" id="ARBA00007100"/>
    </source>
</evidence>
<evidence type="ECO:0000313" key="3">
    <source>
        <dbReference type="EMBL" id="BDS05108.1"/>
    </source>
</evidence>
<dbReference type="KEGG" id="osu:NT6N_01480"/>
<gene>
    <name evidence="3" type="ORF">NT6N_01480</name>
</gene>
<dbReference type="PANTHER" id="PTHR31350:SF27">
    <property type="entry name" value="HEMIMETHYLATED DNA-BINDING DOMAIN-CONTAINING PROTEIN"/>
    <property type="match status" value="1"/>
</dbReference>
<accession>A0AAT9FGL1</accession>
<evidence type="ECO:0000259" key="2">
    <source>
        <dbReference type="Pfam" id="PF13369"/>
    </source>
</evidence>
<sequence>MSSARDLPFLIRLLDDKDPAVRPVIREQFSEFGGDISQDLAALGIKVPASGKKRLVKLLEPGRRDTLRAEWLVPSGGASALEDDWESFEAILRQLSDFLHDGITLRPSLSDSLDLLADEIREEISDPSADELRLWLFDDRRFTGVKEKADVEKNFDLCRVIDHKKGNPTSLGFLYILMGRRVGANVEGCNYPGHFLTRIEADGMSYLVDCFHSGRRFDISTLLDNHPEISDKARHAIDSPGNLGLILLRYITELQYSLAASGRDEDALLFKELIQTLKP</sequence>
<organism evidence="3">
    <name type="scientific">Oceaniferula spumae</name>
    <dbReference type="NCBI Taxonomy" id="2979115"/>
    <lineage>
        <taxon>Bacteria</taxon>
        <taxon>Pseudomonadati</taxon>
        <taxon>Verrucomicrobiota</taxon>
        <taxon>Verrucomicrobiia</taxon>
        <taxon>Verrucomicrobiales</taxon>
        <taxon>Verrucomicrobiaceae</taxon>
        <taxon>Oceaniferula</taxon>
    </lineage>
</organism>
<comment type="similarity">
    <text evidence="1">Belongs to the UPF0162 family.</text>
</comment>
<dbReference type="Pfam" id="PF13369">
    <property type="entry name" value="Transglut_core2"/>
    <property type="match status" value="1"/>
</dbReference>
<protein>
    <recommendedName>
        <fullName evidence="2">Protein SirB1 N-terminal domain-containing protein</fullName>
    </recommendedName>
</protein>
<reference evidence="3" key="1">
    <citation type="submission" date="2024-07" db="EMBL/GenBank/DDBJ databases">
        <title>Complete genome sequence of Verrucomicrobiaceae bacterium NT6N.</title>
        <authorList>
            <person name="Huang C."/>
            <person name="Takami H."/>
            <person name="Hamasaki K."/>
        </authorList>
    </citation>
    <scope>NUCLEOTIDE SEQUENCE</scope>
    <source>
        <strain evidence="3">NT6N</strain>
    </source>
</reference>
<dbReference type="AlphaFoldDB" id="A0AAT9FGL1"/>
<proteinExistence type="inferred from homology"/>
<dbReference type="PANTHER" id="PTHR31350">
    <property type="entry name" value="SI:DKEY-261L7.2"/>
    <property type="match status" value="1"/>
</dbReference>
<dbReference type="InterPro" id="IPR032698">
    <property type="entry name" value="SirB1_N"/>
</dbReference>
<name>A0AAT9FGL1_9BACT</name>